<keyword evidence="3" id="KW-1185">Reference proteome</keyword>
<protein>
    <submittedName>
        <fullName evidence="2">Chaperone protein DnaK</fullName>
    </submittedName>
</protein>
<comment type="caution">
    <text evidence="2">The sequence shown here is derived from an EMBL/GenBank/DDBJ whole genome shotgun (WGS) entry which is preliminary data.</text>
</comment>
<dbReference type="EMBL" id="ACJN02000002">
    <property type="protein sequence ID" value="EFI34660.1"/>
    <property type="molecule type" value="Genomic_DNA"/>
</dbReference>
<dbReference type="RefSeq" id="WP_008869980.1">
    <property type="nucleotide sequence ID" value="NZ_ACJN02000002.1"/>
</dbReference>
<evidence type="ECO:0000313" key="2">
    <source>
        <dbReference type="EMBL" id="EFI34660.1"/>
    </source>
</evidence>
<evidence type="ECO:0000256" key="1">
    <source>
        <dbReference type="SAM" id="MobiDB-lite"/>
    </source>
</evidence>
<gene>
    <name evidence="2" type="ORF">Dthio_PD2032</name>
</gene>
<reference evidence="2" key="1">
    <citation type="submission" date="2010-05" db="EMBL/GenBank/DDBJ databases">
        <title>The draft genome of Desulfonatronospira thiodismutans ASO3-1.</title>
        <authorList>
            <consortium name="US DOE Joint Genome Institute (JGI-PGF)"/>
            <person name="Lucas S."/>
            <person name="Copeland A."/>
            <person name="Lapidus A."/>
            <person name="Cheng J.-F."/>
            <person name="Bruce D."/>
            <person name="Goodwin L."/>
            <person name="Pitluck S."/>
            <person name="Chertkov O."/>
            <person name="Brettin T."/>
            <person name="Detter J.C."/>
            <person name="Han C."/>
            <person name="Land M.L."/>
            <person name="Hauser L."/>
            <person name="Kyrpides N."/>
            <person name="Mikhailova N."/>
            <person name="Muyzer G."/>
            <person name="Woyke T."/>
        </authorList>
    </citation>
    <scope>NUCLEOTIDE SEQUENCE [LARGE SCALE GENOMIC DNA]</scope>
    <source>
        <strain evidence="2">ASO3-1</strain>
    </source>
</reference>
<proteinExistence type="predicted"/>
<feature type="region of interest" description="Disordered" evidence="1">
    <location>
        <begin position="47"/>
        <end position="68"/>
    </location>
</feature>
<accession>D6SPI4</accession>
<organism evidence="2 3">
    <name type="scientific">Desulfonatronospira thiodismutans ASO3-1</name>
    <dbReference type="NCBI Taxonomy" id="555779"/>
    <lineage>
        <taxon>Bacteria</taxon>
        <taxon>Pseudomonadati</taxon>
        <taxon>Thermodesulfobacteriota</taxon>
        <taxon>Desulfovibrionia</taxon>
        <taxon>Desulfovibrionales</taxon>
        <taxon>Desulfonatronovibrionaceae</taxon>
        <taxon>Desulfonatronospira</taxon>
    </lineage>
</organism>
<sequence>MPQEKTYLQKAMDNLYAALREQQSADPELRNRIQKSINTTQSALDLAKEREKGRAGAAGVDDDDPWLG</sequence>
<name>D6SPI4_9BACT</name>
<evidence type="ECO:0000313" key="3">
    <source>
        <dbReference type="Proteomes" id="UP000005496"/>
    </source>
</evidence>
<dbReference type="Proteomes" id="UP000005496">
    <property type="component" value="Unassembled WGS sequence"/>
</dbReference>
<dbReference type="AlphaFoldDB" id="D6SPI4"/>